<dbReference type="Proteomes" id="UP000799436">
    <property type="component" value="Unassembled WGS sequence"/>
</dbReference>
<name>A0A6G1LDZ7_9PEZI</name>
<evidence type="ECO:0000313" key="2">
    <source>
        <dbReference type="Proteomes" id="UP000799436"/>
    </source>
</evidence>
<accession>A0A6G1LDZ7</accession>
<sequence length="211" mass="23248">MRGSIQIPRPRLYSFLSNGTAVDEELADADVIEAAAEVTVVVCEVRLLDMLLKGPLDMAAVALAKLELIAWEEVWELTVNFVWKPDCALLSEVDDVPCAVAITVRSVVCVVAIIADAAVRTVVCVTDAVCELWVSISRDCSKTVFWTFECKSSSFLDLQLPALKTKWHGEEGKCYCEAAWQAIYWHCSPCCVLATGNNVLYPTTARTKKVK</sequence>
<reference evidence="1" key="1">
    <citation type="journal article" date="2020" name="Stud. Mycol.">
        <title>101 Dothideomycetes genomes: a test case for predicting lifestyles and emergence of pathogens.</title>
        <authorList>
            <person name="Haridas S."/>
            <person name="Albert R."/>
            <person name="Binder M."/>
            <person name="Bloem J."/>
            <person name="Labutti K."/>
            <person name="Salamov A."/>
            <person name="Andreopoulos B."/>
            <person name="Baker S."/>
            <person name="Barry K."/>
            <person name="Bills G."/>
            <person name="Bluhm B."/>
            <person name="Cannon C."/>
            <person name="Castanera R."/>
            <person name="Culley D."/>
            <person name="Daum C."/>
            <person name="Ezra D."/>
            <person name="Gonzalez J."/>
            <person name="Henrissat B."/>
            <person name="Kuo A."/>
            <person name="Liang C."/>
            <person name="Lipzen A."/>
            <person name="Lutzoni F."/>
            <person name="Magnuson J."/>
            <person name="Mondo S."/>
            <person name="Nolan M."/>
            <person name="Ohm R."/>
            <person name="Pangilinan J."/>
            <person name="Park H.-J."/>
            <person name="Ramirez L."/>
            <person name="Alfaro M."/>
            <person name="Sun H."/>
            <person name="Tritt A."/>
            <person name="Yoshinaga Y."/>
            <person name="Zwiers L.-H."/>
            <person name="Turgeon B."/>
            <person name="Goodwin S."/>
            <person name="Spatafora J."/>
            <person name="Crous P."/>
            <person name="Grigoriev I."/>
        </authorList>
    </citation>
    <scope>NUCLEOTIDE SEQUENCE</scope>
    <source>
        <strain evidence="1">CBS 116005</strain>
    </source>
</reference>
<organism evidence="1 2">
    <name type="scientific">Teratosphaeria nubilosa</name>
    <dbReference type="NCBI Taxonomy" id="161662"/>
    <lineage>
        <taxon>Eukaryota</taxon>
        <taxon>Fungi</taxon>
        <taxon>Dikarya</taxon>
        <taxon>Ascomycota</taxon>
        <taxon>Pezizomycotina</taxon>
        <taxon>Dothideomycetes</taxon>
        <taxon>Dothideomycetidae</taxon>
        <taxon>Mycosphaerellales</taxon>
        <taxon>Teratosphaeriaceae</taxon>
        <taxon>Teratosphaeria</taxon>
    </lineage>
</organism>
<keyword evidence="2" id="KW-1185">Reference proteome</keyword>
<proteinExistence type="predicted"/>
<dbReference type="EMBL" id="ML995824">
    <property type="protein sequence ID" value="KAF2770658.1"/>
    <property type="molecule type" value="Genomic_DNA"/>
</dbReference>
<evidence type="ECO:0000313" key="1">
    <source>
        <dbReference type="EMBL" id="KAF2770658.1"/>
    </source>
</evidence>
<gene>
    <name evidence="1" type="ORF">EJ03DRAFT_60575</name>
</gene>
<dbReference type="AlphaFoldDB" id="A0A6G1LDZ7"/>
<protein>
    <submittedName>
        <fullName evidence="1">Uncharacterized protein</fullName>
    </submittedName>
</protein>